<accession>W9RZ11</accession>
<feature type="compositionally biased region" description="Basic and acidic residues" evidence="1">
    <location>
        <begin position="46"/>
        <end position="60"/>
    </location>
</feature>
<proteinExistence type="predicted"/>
<keyword evidence="3" id="KW-1185">Reference proteome</keyword>
<dbReference type="EMBL" id="KE345304">
    <property type="protein sequence ID" value="EXB99773.1"/>
    <property type="molecule type" value="Genomic_DNA"/>
</dbReference>
<evidence type="ECO:0000313" key="3">
    <source>
        <dbReference type="Proteomes" id="UP000030645"/>
    </source>
</evidence>
<dbReference type="AlphaFoldDB" id="W9RZ11"/>
<feature type="region of interest" description="Disordered" evidence="1">
    <location>
        <begin position="19"/>
        <end position="110"/>
    </location>
</feature>
<reference evidence="3" key="1">
    <citation type="submission" date="2013-01" db="EMBL/GenBank/DDBJ databases">
        <title>Draft Genome Sequence of a Mulberry Tree, Morus notabilis C.K. Schneid.</title>
        <authorList>
            <person name="He N."/>
            <person name="Zhao S."/>
        </authorList>
    </citation>
    <scope>NUCLEOTIDE SEQUENCE</scope>
</reference>
<name>W9RZ11_9ROSA</name>
<evidence type="ECO:0000256" key="1">
    <source>
        <dbReference type="SAM" id="MobiDB-lite"/>
    </source>
</evidence>
<dbReference type="Proteomes" id="UP000030645">
    <property type="component" value="Unassembled WGS sequence"/>
</dbReference>
<sequence length="126" mass="14069">MPMTSKQLRNGDNAIFITRQTRNQLLKQRDTQKNTDRIFEGQPGATKKERESCNKLSDPRRYRKGHEPPLPSATSAKRTSLMAYATVAPRDSKPPPGGGEPKHPHNIKVPICLQTARRTATTSLPP</sequence>
<protein>
    <submittedName>
        <fullName evidence="2">Uncharacterized protein</fullName>
    </submittedName>
</protein>
<evidence type="ECO:0000313" key="2">
    <source>
        <dbReference type="EMBL" id="EXB99773.1"/>
    </source>
</evidence>
<gene>
    <name evidence="2" type="ORF">L484_023304</name>
</gene>
<organism evidence="2 3">
    <name type="scientific">Morus notabilis</name>
    <dbReference type="NCBI Taxonomy" id="981085"/>
    <lineage>
        <taxon>Eukaryota</taxon>
        <taxon>Viridiplantae</taxon>
        <taxon>Streptophyta</taxon>
        <taxon>Embryophyta</taxon>
        <taxon>Tracheophyta</taxon>
        <taxon>Spermatophyta</taxon>
        <taxon>Magnoliopsida</taxon>
        <taxon>eudicotyledons</taxon>
        <taxon>Gunneridae</taxon>
        <taxon>Pentapetalae</taxon>
        <taxon>rosids</taxon>
        <taxon>fabids</taxon>
        <taxon>Rosales</taxon>
        <taxon>Moraceae</taxon>
        <taxon>Moreae</taxon>
        <taxon>Morus</taxon>
    </lineage>
</organism>
<feature type="compositionally biased region" description="Basic and acidic residues" evidence="1">
    <location>
        <begin position="27"/>
        <end position="39"/>
    </location>
</feature>